<dbReference type="KEGG" id="cyp:PCC8801_3492"/>
<keyword evidence="16" id="KW-1185">Reference proteome</keyword>
<name>B7K0H3_RIPO1</name>
<organism evidence="15 16">
    <name type="scientific">Rippkaea orientalis (strain PCC 8801 / RF-1)</name>
    <name type="common">Cyanothece sp. (strain PCC 8801)</name>
    <dbReference type="NCBI Taxonomy" id="41431"/>
    <lineage>
        <taxon>Bacteria</taxon>
        <taxon>Bacillati</taxon>
        <taxon>Cyanobacteriota</taxon>
        <taxon>Cyanophyceae</taxon>
        <taxon>Oscillatoriophycideae</taxon>
        <taxon>Chroococcales</taxon>
        <taxon>Aphanothecaceae</taxon>
        <taxon>Rippkaea</taxon>
        <taxon>Rippkaea orientalis</taxon>
    </lineage>
</organism>
<evidence type="ECO:0000256" key="8">
    <source>
        <dbReference type="ARBA" id="ARBA00023284"/>
    </source>
</evidence>
<feature type="domain" description="Thioredoxin" evidence="14">
    <location>
        <begin position="5"/>
        <end position="158"/>
    </location>
</feature>
<comment type="subunit">
    <text evidence="2">Monomer.</text>
</comment>
<dbReference type="PROSITE" id="PS51352">
    <property type="entry name" value="THIOREDOXIN_2"/>
    <property type="match status" value="1"/>
</dbReference>
<dbReference type="InterPro" id="IPR050924">
    <property type="entry name" value="Peroxiredoxin_BCP/PrxQ"/>
</dbReference>
<keyword evidence="6" id="KW-0560">Oxidoreductase</keyword>
<dbReference type="PANTHER" id="PTHR42801">
    <property type="entry name" value="THIOREDOXIN-DEPENDENT PEROXIDE REDUCTASE"/>
    <property type="match status" value="1"/>
</dbReference>
<dbReference type="AlphaFoldDB" id="B7K0H3"/>
<dbReference type="PANTHER" id="PTHR42801:SF4">
    <property type="entry name" value="AHPC_TSA FAMILY PROTEIN"/>
    <property type="match status" value="1"/>
</dbReference>
<dbReference type="InterPro" id="IPR036249">
    <property type="entry name" value="Thioredoxin-like_sf"/>
</dbReference>
<dbReference type="Pfam" id="PF00578">
    <property type="entry name" value="AhpC-TSA"/>
    <property type="match status" value="1"/>
</dbReference>
<keyword evidence="7" id="KW-1015">Disulfide bond</keyword>
<dbReference type="PIRSF" id="PIRSF000239">
    <property type="entry name" value="AHPC"/>
    <property type="match status" value="1"/>
</dbReference>
<gene>
    <name evidence="15" type="ordered locus">PCC8801_3492</name>
</gene>
<evidence type="ECO:0000256" key="2">
    <source>
        <dbReference type="ARBA" id="ARBA00011245"/>
    </source>
</evidence>
<keyword evidence="5" id="KW-0049">Antioxidant</keyword>
<dbReference type="CDD" id="cd03017">
    <property type="entry name" value="PRX_BCP"/>
    <property type="match status" value="1"/>
</dbReference>
<dbReference type="InterPro" id="IPR000866">
    <property type="entry name" value="AhpC/TSA"/>
</dbReference>
<protein>
    <recommendedName>
        <fullName evidence="3">thioredoxin-dependent peroxiredoxin</fullName>
        <ecNumber evidence="3">1.11.1.24</ecNumber>
    </recommendedName>
    <alternativeName>
        <fullName evidence="11">Bacterioferritin comigratory protein</fullName>
    </alternativeName>
    <alternativeName>
        <fullName evidence="9">Thioredoxin peroxidase</fullName>
    </alternativeName>
</protein>
<evidence type="ECO:0000256" key="3">
    <source>
        <dbReference type="ARBA" id="ARBA00013017"/>
    </source>
</evidence>
<dbReference type="InterPro" id="IPR013766">
    <property type="entry name" value="Thioredoxin_domain"/>
</dbReference>
<feature type="active site" description="Cysteine sulfenic acid (-SOH) intermediate; for peroxidase activity" evidence="13">
    <location>
        <position position="47"/>
    </location>
</feature>
<evidence type="ECO:0000256" key="10">
    <source>
        <dbReference type="ARBA" id="ARBA00038489"/>
    </source>
</evidence>
<reference evidence="16" key="1">
    <citation type="journal article" date="2011" name="MBio">
        <title>Novel metabolic attributes of the genus Cyanothece, comprising a group of unicellular nitrogen-fixing Cyanobacteria.</title>
        <authorList>
            <person name="Bandyopadhyay A."/>
            <person name="Elvitigala T."/>
            <person name="Welsh E."/>
            <person name="Stockel J."/>
            <person name="Liberton M."/>
            <person name="Min H."/>
            <person name="Sherman L.A."/>
            <person name="Pakrasi H.B."/>
        </authorList>
    </citation>
    <scope>NUCLEOTIDE SEQUENCE [LARGE SCALE GENOMIC DNA]</scope>
    <source>
        <strain evidence="16">PCC 8801</strain>
    </source>
</reference>
<dbReference type="EMBL" id="CP001287">
    <property type="protein sequence ID" value="ACK67457.1"/>
    <property type="molecule type" value="Genomic_DNA"/>
</dbReference>
<evidence type="ECO:0000313" key="16">
    <source>
        <dbReference type="Proteomes" id="UP000008204"/>
    </source>
</evidence>
<dbReference type="SUPFAM" id="SSF52833">
    <property type="entry name" value="Thioredoxin-like"/>
    <property type="match status" value="1"/>
</dbReference>
<evidence type="ECO:0000256" key="1">
    <source>
        <dbReference type="ARBA" id="ARBA00003330"/>
    </source>
</evidence>
<dbReference type="STRING" id="41431.PCC8801_3492"/>
<evidence type="ECO:0000256" key="5">
    <source>
        <dbReference type="ARBA" id="ARBA00022862"/>
    </source>
</evidence>
<evidence type="ECO:0000256" key="4">
    <source>
        <dbReference type="ARBA" id="ARBA00022559"/>
    </source>
</evidence>
<dbReference type="RefSeq" id="WP_012596716.1">
    <property type="nucleotide sequence ID" value="NC_011726.1"/>
</dbReference>
<dbReference type="GO" id="GO:0005737">
    <property type="term" value="C:cytoplasm"/>
    <property type="evidence" value="ECO:0007669"/>
    <property type="project" value="TreeGrafter"/>
</dbReference>
<dbReference type="FunFam" id="3.40.30.10:FF:000007">
    <property type="entry name" value="Thioredoxin-dependent thiol peroxidase"/>
    <property type="match status" value="1"/>
</dbReference>
<dbReference type="OrthoDB" id="9801080at2"/>
<dbReference type="GO" id="GO:0034599">
    <property type="term" value="P:cellular response to oxidative stress"/>
    <property type="evidence" value="ECO:0007669"/>
    <property type="project" value="TreeGrafter"/>
</dbReference>
<dbReference type="InterPro" id="IPR024706">
    <property type="entry name" value="Peroxiredoxin_AhpC-typ"/>
</dbReference>
<dbReference type="NCBIfam" id="NF006960">
    <property type="entry name" value="PRK09437.1"/>
    <property type="match status" value="1"/>
</dbReference>
<proteinExistence type="inferred from homology"/>
<comment type="catalytic activity">
    <reaction evidence="12">
        <text>a hydroperoxide + [thioredoxin]-dithiol = an alcohol + [thioredoxin]-disulfide + H2O</text>
        <dbReference type="Rhea" id="RHEA:62620"/>
        <dbReference type="Rhea" id="RHEA-COMP:10698"/>
        <dbReference type="Rhea" id="RHEA-COMP:10700"/>
        <dbReference type="ChEBI" id="CHEBI:15377"/>
        <dbReference type="ChEBI" id="CHEBI:29950"/>
        <dbReference type="ChEBI" id="CHEBI:30879"/>
        <dbReference type="ChEBI" id="CHEBI:35924"/>
        <dbReference type="ChEBI" id="CHEBI:50058"/>
        <dbReference type="EC" id="1.11.1.24"/>
    </reaction>
</comment>
<keyword evidence="4" id="KW-0575">Peroxidase</keyword>
<evidence type="ECO:0000313" key="15">
    <source>
        <dbReference type="EMBL" id="ACK67457.1"/>
    </source>
</evidence>
<evidence type="ECO:0000256" key="9">
    <source>
        <dbReference type="ARBA" id="ARBA00032824"/>
    </source>
</evidence>
<dbReference type="HOGENOM" id="CLU_042529_14_1_3"/>
<comment type="similarity">
    <text evidence="10">Belongs to the peroxiredoxin family. BCP/PrxQ subfamily.</text>
</comment>
<evidence type="ECO:0000256" key="11">
    <source>
        <dbReference type="ARBA" id="ARBA00041373"/>
    </source>
</evidence>
<dbReference type="GO" id="GO:0008379">
    <property type="term" value="F:thioredoxin peroxidase activity"/>
    <property type="evidence" value="ECO:0007669"/>
    <property type="project" value="TreeGrafter"/>
</dbReference>
<dbReference type="Proteomes" id="UP000008204">
    <property type="component" value="Chromosome"/>
</dbReference>
<keyword evidence="8" id="KW-0676">Redox-active center</keyword>
<dbReference type="Gene3D" id="3.40.30.10">
    <property type="entry name" value="Glutaredoxin"/>
    <property type="match status" value="1"/>
</dbReference>
<dbReference type="GO" id="GO:0045454">
    <property type="term" value="P:cell redox homeostasis"/>
    <property type="evidence" value="ECO:0007669"/>
    <property type="project" value="TreeGrafter"/>
</dbReference>
<evidence type="ECO:0000256" key="7">
    <source>
        <dbReference type="ARBA" id="ARBA00023157"/>
    </source>
</evidence>
<sequence>MSNFPKIGEPAPNFAAKNQKGETVSLSDFNAQWLVLYFYPKDNTPGCTTEAIDFTHHQAEFDALGATIIGVSPDSEKSHCKFIEKHHLSLQLISDEDHQVAEAYGVWGLKKFMGKEYMGIIRSTFLIDPDGKVAETWTKVKVKNHVEGVLNKLQELKGNSQQTLGYP</sequence>
<comment type="function">
    <text evidence="1">Thiol-specific peroxidase that catalyzes the reduction of hydrogen peroxide and organic hydroperoxides to water and alcohols, respectively. Plays a role in cell protection against oxidative stress by detoxifying peroxides and as sensor of hydrogen peroxide-mediated signaling events.</text>
</comment>
<evidence type="ECO:0000256" key="6">
    <source>
        <dbReference type="ARBA" id="ARBA00023002"/>
    </source>
</evidence>
<evidence type="ECO:0000256" key="12">
    <source>
        <dbReference type="ARBA" id="ARBA00049091"/>
    </source>
</evidence>
<dbReference type="eggNOG" id="COG1225">
    <property type="taxonomic scope" value="Bacteria"/>
</dbReference>
<evidence type="ECO:0000256" key="13">
    <source>
        <dbReference type="PIRSR" id="PIRSR000239-1"/>
    </source>
</evidence>
<dbReference type="EC" id="1.11.1.24" evidence="3"/>
<accession>B7K0H3</accession>
<evidence type="ECO:0000259" key="14">
    <source>
        <dbReference type="PROSITE" id="PS51352"/>
    </source>
</evidence>